<evidence type="ECO:0000313" key="3">
    <source>
        <dbReference type="Proteomes" id="UP000008281"/>
    </source>
</evidence>
<evidence type="ECO:0000313" key="2">
    <source>
        <dbReference type="EMBL" id="EFP01623.1"/>
    </source>
</evidence>
<protein>
    <recommendedName>
        <fullName evidence="1">F-box domain-containing protein</fullName>
    </recommendedName>
</protein>
<name>E3MGQ2_CAERE</name>
<proteinExistence type="predicted"/>
<dbReference type="Proteomes" id="UP000008281">
    <property type="component" value="Unassembled WGS sequence"/>
</dbReference>
<gene>
    <name evidence="2" type="ORF">CRE_23422</name>
</gene>
<dbReference type="Pfam" id="PF00646">
    <property type="entry name" value="F-box"/>
    <property type="match status" value="2"/>
</dbReference>
<dbReference type="AlphaFoldDB" id="E3MGQ2"/>
<evidence type="ECO:0000259" key="1">
    <source>
        <dbReference type="SMART" id="SM00256"/>
    </source>
</evidence>
<dbReference type="InterPro" id="IPR002900">
    <property type="entry name" value="DUF38/FTH_CAE_spp"/>
</dbReference>
<dbReference type="EMBL" id="DS268444">
    <property type="protein sequence ID" value="EFP01623.1"/>
    <property type="molecule type" value="Genomic_DNA"/>
</dbReference>
<sequence>MATLLTLPNNAMQNIYEYCGYVAVQCLRKTCRTLRQSIALIQPNLSIDMLQVTLNADSITCSFDSSLESFLLKFDKNDAGCIVKMIHESSEGRVVKQVDIGPILGQETNYFDAFFVDFDVFWSQQIGILKFFQVGLYNCSSEMKNAFCERLPRRIQAIKVNLREFGAQNVLRTLSIFDAEILKTWCVVGASQNPEFLEIVDFPQWRHADCVTVENFYVNGGLLKNISHFKTFEGRVQRLTLENVEALRRIFQQSQRFKTCQLHYDNPENENLFTTIADPDLFNDIDPNGHQRKRLFYRRTPSKILSILFQLNHVKFEKSQKMVDWTSLIDEVFVKLLENCNFEAILTLRKVCTHFRNFIDDTPPPLKTSLDWLVLNVNPESVKITLTNVGSLFHEQCAVDYLKSDGGCLVAWKEHYQWRTKTVGGERWVTVALRDLEIYMRLLGRSILPHLSIHYYFSPEENEFQEGFHRILKDSPFRVEDLDLNISNTEQLLQILPYVTPEVLRQVTVARQQMIEFHVEPVLDMDKVMALEQVRKLEELRIRGFEVSKPIRGFYYPARVVLQVKDVTLKEILELREDFNRHPHLTRFVFDCDKIYSYEVSWLQEFGPLYEDTPEEGYNRRRWFFRDGIQLEFSQNMLIFTRISTSTVPNNAIIIE</sequence>
<reference evidence="2" key="1">
    <citation type="submission" date="2007-07" db="EMBL/GenBank/DDBJ databases">
        <title>PCAP assembly of the Caenorhabditis remanei genome.</title>
        <authorList>
            <consortium name="The Caenorhabditis remanei Sequencing Consortium"/>
            <person name="Wilson R.K."/>
        </authorList>
    </citation>
    <scope>NUCLEOTIDE SEQUENCE [LARGE SCALE GENOMIC DNA]</scope>
    <source>
        <strain evidence="2">PB4641</strain>
    </source>
</reference>
<feature type="domain" description="F-box" evidence="1">
    <location>
        <begin position="328"/>
        <end position="368"/>
    </location>
</feature>
<accession>E3MGQ2</accession>
<dbReference type="PANTHER" id="PTHR23014">
    <property type="entry name" value="F-BOX A PROTEIN"/>
    <property type="match status" value="1"/>
</dbReference>
<dbReference type="PANTHER" id="PTHR23014:SF1">
    <property type="entry name" value="DUF38 DOMAIN-CONTAINING PROTEIN-RELATED"/>
    <property type="match status" value="1"/>
</dbReference>
<dbReference type="HOGENOM" id="CLU_425298_0_0_1"/>
<keyword evidence="3" id="KW-1185">Reference proteome</keyword>
<dbReference type="SMART" id="SM00256">
    <property type="entry name" value="FBOX"/>
    <property type="match status" value="2"/>
</dbReference>
<organism evidence="3">
    <name type="scientific">Caenorhabditis remanei</name>
    <name type="common">Caenorhabditis vulgaris</name>
    <dbReference type="NCBI Taxonomy" id="31234"/>
    <lineage>
        <taxon>Eukaryota</taxon>
        <taxon>Metazoa</taxon>
        <taxon>Ecdysozoa</taxon>
        <taxon>Nematoda</taxon>
        <taxon>Chromadorea</taxon>
        <taxon>Rhabditida</taxon>
        <taxon>Rhabditina</taxon>
        <taxon>Rhabditomorpha</taxon>
        <taxon>Rhabditoidea</taxon>
        <taxon>Rhabditidae</taxon>
        <taxon>Peloderinae</taxon>
        <taxon>Caenorhabditis</taxon>
    </lineage>
</organism>
<dbReference type="InParanoid" id="E3MGQ2"/>
<dbReference type="InterPro" id="IPR001810">
    <property type="entry name" value="F-box_dom"/>
</dbReference>
<dbReference type="Pfam" id="PF01827">
    <property type="entry name" value="FTH"/>
    <property type="match status" value="2"/>
</dbReference>
<feature type="domain" description="F-box" evidence="1">
    <location>
        <begin position="7"/>
        <end position="47"/>
    </location>
</feature>